<dbReference type="EMBL" id="JBBNAG010000008">
    <property type="protein sequence ID" value="KAK9111279.1"/>
    <property type="molecule type" value="Genomic_DNA"/>
</dbReference>
<organism evidence="3 4">
    <name type="scientific">Stephania cephalantha</name>
    <dbReference type="NCBI Taxonomy" id="152367"/>
    <lineage>
        <taxon>Eukaryota</taxon>
        <taxon>Viridiplantae</taxon>
        <taxon>Streptophyta</taxon>
        <taxon>Embryophyta</taxon>
        <taxon>Tracheophyta</taxon>
        <taxon>Spermatophyta</taxon>
        <taxon>Magnoliopsida</taxon>
        <taxon>Ranunculales</taxon>
        <taxon>Menispermaceae</taxon>
        <taxon>Menispermoideae</taxon>
        <taxon>Cissampelideae</taxon>
        <taxon>Stephania</taxon>
    </lineage>
</organism>
<feature type="region of interest" description="Disordered" evidence="1">
    <location>
        <begin position="26"/>
        <end position="55"/>
    </location>
</feature>
<sequence>MALNKIILFLLLLFFASMSLPLDTHSARRPITPPSPRPNGPVSYIKPGKPPLPPPPPSVYSDWCAPPPYQFIPLISSLSLSSSSSLPIRNRKSEACI</sequence>
<reference evidence="3 4" key="1">
    <citation type="submission" date="2024-01" db="EMBL/GenBank/DDBJ databases">
        <title>Genome assemblies of Stephania.</title>
        <authorList>
            <person name="Yang L."/>
        </authorList>
    </citation>
    <scope>NUCLEOTIDE SEQUENCE [LARGE SCALE GENOMIC DNA]</scope>
    <source>
        <strain evidence="3">JXDWG</strain>
        <tissue evidence="3">Leaf</tissue>
    </source>
</reference>
<keyword evidence="2" id="KW-0732">Signal</keyword>
<accession>A0AAP0NM84</accession>
<feature type="signal peptide" evidence="2">
    <location>
        <begin position="1"/>
        <end position="21"/>
    </location>
</feature>
<evidence type="ECO:0000313" key="3">
    <source>
        <dbReference type="EMBL" id="KAK9111279.1"/>
    </source>
</evidence>
<comment type="caution">
    <text evidence="3">The sequence shown here is derived from an EMBL/GenBank/DDBJ whole genome shotgun (WGS) entry which is preliminary data.</text>
</comment>
<feature type="chain" id="PRO_5042979595" evidence="2">
    <location>
        <begin position="22"/>
        <end position="97"/>
    </location>
</feature>
<protein>
    <submittedName>
        <fullName evidence="3">Uncharacterized protein</fullName>
    </submittedName>
</protein>
<dbReference type="Proteomes" id="UP001419268">
    <property type="component" value="Unassembled WGS sequence"/>
</dbReference>
<evidence type="ECO:0000256" key="1">
    <source>
        <dbReference type="SAM" id="MobiDB-lite"/>
    </source>
</evidence>
<proteinExistence type="predicted"/>
<evidence type="ECO:0000313" key="4">
    <source>
        <dbReference type="Proteomes" id="UP001419268"/>
    </source>
</evidence>
<keyword evidence="4" id="KW-1185">Reference proteome</keyword>
<evidence type="ECO:0000256" key="2">
    <source>
        <dbReference type="SAM" id="SignalP"/>
    </source>
</evidence>
<name>A0AAP0NM84_9MAGN</name>
<gene>
    <name evidence="3" type="ORF">Scep_018798</name>
</gene>
<dbReference type="AlphaFoldDB" id="A0AAP0NM84"/>